<evidence type="ECO:0000256" key="6">
    <source>
        <dbReference type="ARBA" id="ARBA00023002"/>
    </source>
</evidence>
<evidence type="ECO:0000313" key="17">
    <source>
        <dbReference type="Proteomes" id="UP001501757"/>
    </source>
</evidence>
<dbReference type="InterPro" id="IPR022664">
    <property type="entry name" value="DapB_N_CS"/>
</dbReference>
<feature type="domain" description="Dihydrodipicolinate reductase N-terminal" evidence="14">
    <location>
        <begin position="23"/>
        <end position="146"/>
    </location>
</feature>
<dbReference type="CDD" id="cd02274">
    <property type="entry name" value="DHDPR_N"/>
    <property type="match status" value="1"/>
</dbReference>
<keyword evidence="7 13" id="KW-0520">NAD</keyword>
<comment type="subcellular location">
    <subcellularLocation>
        <location evidence="13">Cytoplasm</location>
    </subcellularLocation>
</comment>
<dbReference type="InterPro" id="IPR000846">
    <property type="entry name" value="DapB_N"/>
</dbReference>
<protein>
    <recommendedName>
        <fullName evidence="10 13">4-hydroxy-tetrahydrodipicolinate reductase</fullName>
        <shortName evidence="13">HTPA reductase</shortName>
        <ecNumber evidence="10 13">1.17.1.8</ecNumber>
    </recommendedName>
</protein>
<dbReference type="NCBIfam" id="TIGR00036">
    <property type="entry name" value="dapB"/>
    <property type="match status" value="1"/>
</dbReference>
<comment type="catalytic activity">
    <reaction evidence="12 13">
        <text>(S)-2,3,4,5-tetrahydrodipicolinate + NAD(+) + H2O = (2S,4S)-4-hydroxy-2,3,4,5-tetrahydrodipicolinate + NADH + H(+)</text>
        <dbReference type="Rhea" id="RHEA:35323"/>
        <dbReference type="ChEBI" id="CHEBI:15377"/>
        <dbReference type="ChEBI" id="CHEBI:15378"/>
        <dbReference type="ChEBI" id="CHEBI:16845"/>
        <dbReference type="ChEBI" id="CHEBI:57540"/>
        <dbReference type="ChEBI" id="CHEBI:57945"/>
        <dbReference type="ChEBI" id="CHEBI:67139"/>
        <dbReference type="EC" id="1.17.1.8"/>
    </reaction>
</comment>
<comment type="similarity">
    <text evidence="1 13">Belongs to the DapB family.</text>
</comment>
<keyword evidence="6 13" id="KW-0560">Oxidoreductase</keyword>
<evidence type="ECO:0000256" key="13">
    <source>
        <dbReference type="HAMAP-Rule" id="MF_00102"/>
    </source>
</evidence>
<feature type="active site" description="Proton donor/acceptor" evidence="13">
    <location>
        <position position="176"/>
    </location>
</feature>
<evidence type="ECO:0000256" key="2">
    <source>
        <dbReference type="ARBA" id="ARBA00022490"/>
    </source>
</evidence>
<evidence type="ECO:0000256" key="8">
    <source>
        <dbReference type="ARBA" id="ARBA00023154"/>
    </source>
</evidence>
<evidence type="ECO:0000256" key="7">
    <source>
        <dbReference type="ARBA" id="ARBA00023027"/>
    </source>
</evidence>
<feature type="active site" description="Proton donor" evidence="13">
    <location>
        <position position="180"/>
    </location>
</feature>
<reference evidence="17" key="1">
    <citation type="journal article" date="2019" name="Int. J. Syst. Evol. Microbiol.">
        <title>The Global Catalogue of Microorganisms (GCM) 10K type strain sequencing project: providing services to taxonomists for standard genome sequencing and annotation.</title>
        <authorList>
            <consortium name="The Broad Institute Genomics Platform"/>
            <consortium name="The Broad Institute Genome Sequencing Center for Infectious Disease"/>
            <person name="Wu L."/>
            <person name="Ma J."/>
        </authorList>
    </citation>
    <scope>NUCLEOTIDE SEQUENCE [LARGE SCALE GENOMIC DNA]</scope>
    <source>
        <strain evidence="17">JCM 13378</strain>
    </source>
</reference>
<gene>
    <name evidence="13 16" type="primary">dapB</name>
    <name evidence="16" type="ORF">GCM10009092_12070</name>
</gene>
<comment type="pathway">
    <text evidence="9 13">Amino-acid biosynthesis; L-lysine biosynthesis via DAP pathway; (S)-tetrahydrodipicolinate from L-aspartate: step 4/4.</text>
</comment>
<evidence type="ECO:0000256" key="12">
    <source>
        <dbReference type="ARBA" id="ARBA00049396"/>
    </source>
</evidence>
<dbReference type="PANTHER" id="PTHR20836">
    <property type="entry name" value="DIHYDRODIPICOLINATE REDUCTASE"/>
    <property type="match status" value="1"/>
</dbReference>
<dbReference type="PIRSF" id="PIRSF000161">
    <property type="entry name" value="DHPR"/>
    <property type="match status" value="1"/>
</dbReference>
<evidence type="ECO:0000256" key="9">
    <source>
        <dbReference type="ARBA" id="ARBA00037922"/>
    </source>
</evidence>
<evidence type="ECO:0000256" key="3">
    <source>
        <dbReference type="ARBA" id="ARBA00022605"/>
    </source>
</evidence>
<keyword evidence="3 13" id="KW-0028">Amino-acid biosynthesis</keyword>
<feature type="binding site" evidence="13">
    <location>
        <begin position="119"/>
        <end position="121"/>
    </location>
    <ligand>
        <name>NAD(+)</name>
        <dbReference type="ChEBI" id="CHEBI:57540"/>
    </ligand>
</feature>
<dbReference type="Gene3D" id="3.30.360.10">
    <property type="entry name" value="Dihydrodipicolinate Reductase, domain 2"/>
    <property type="match status" value="1"/>
</dbReference>
<dbReference type="Pfam" id="PF01113">
    <property type="entry name" value="DapB_N"/>
    <property type="match status" value="1"/>
</dbReference>
<evidence type="ECO:0000256" key="4">
    <source>
        <dbReference type="ARBA" id="ARBA00022857"/>
    </source>
</evidence>
<evidence type="ECO:0000259" key="14">
    <source>
        <dbReference type="Pfam" id="PF01113"/>
    </source>
</evidence>
<sequence length="289" mass="31057">MADDGWEFRHNASQTGELDNKMINVGIFGANGRMGRVLIEALQHNDQAQLTAALVRSGSDWLGMDVGELAGIGRQGLTVSDRPDEQADSVEVMIDFTLPEALESNLNWCIAHGKPVVVGTTGLNAAQKALLQQAATKIPVVFAANYSVGVNLLLNLLRQTARVMGESCDIEIWEAHHRHKVDAPSGTAVAMGEAIADALGRDLDQCAVYGRQGHTGARPQQQIGFATIRAGDVVGEHTALFADIGERLELTHKATSRLTFANGAVRAAIWLKDKPEGLYDMQQVLGLQS</sequence>
<accession>A0ABP3GQE2</accession>
<organism evidence="16 17">
    <name type="scientific">Bowmanella denitrificans</name>
    <dbReference type="NCBI Taxonomy" id="366582"/>
    <lineage>
        <taxon>Bacteria</taxon>
        <taxon>Pseudomonadati</taxon>
        <taxon>Pseudomonadota</taxon>
        <taxon>Gammaproteobacteria</taxon>
        <taxon>Alteromonadales</taxon>
        <taxon>Alteromonadaceae</taxon>
        <taxon>Bowmanella</taxon>
    </lineage>
</organism>
<dbReference type="SUPFAM" id="SSF51735">
    <property type="entry name" value="NAD(P)-binding Rossmann-fold domains"/>
    <property type="match status" value="1"/>
</dbReference>
<dbReference type="PROSITE" id="PS01298">
    <property type="entry name" value="DAPB"/>
    <property type="match status" value="1"/>
</dbReference>
<comment type="caution">
    <text evidence="16">The sequence shown here is derived from an EMBL/GenBank/DDBJ whole genome shotgun (WGS) entry which is preliminary data.</text>
</comment>
<feature type="binding site" evidence="13">
    <location>
        <begin position="29"/>
        <end position="34"/>
    </location>
    <ligand>
        <name>NAD(+)</name>
        <dbReference type="ChEBI" id="CHEBI:57540"/>
    </ligand>
</feature>
<feature type="binding site" evidence="13">
    <location>
        <position position="56"/>
    </location>
    <ligand>
        <name>NADP(+)</name>
        <dbReference type="ChEBI" id="CHEBI:58349"/>
    </ligand>
</feature>
<keyword evidence="2 13" id="KW-0963">Cytoplasm</keyword>
<keyword evidence="5 13" id="KW-0220">Diaminopimelate biosynthesis</keyword>
<dbReference type="PANTHER" id="PTHR20836:SF0">
    <property type="entry name" value="4-HYDROXY-TETRAHYDRODIPICOLINATE REDUCTASE 1, CHLOROPLASTIC-RELATED"/>
    <property type="match status" value="1"/>
</dbReference>
<evidence type="ECO:0000256" key="5">
    <source>
        <dbReference type="ARBA" id="ARBA00022915"/>
    </source>
</evidence>
<dbReference type="InterPro" id="IPR023940">
    <property type="entry name" value="DHDPR_bac"/>
</dbReference>
<dbReference type="SUPFAM" id="SSF55347">
    <property type="entry name" value="Glyceraldehyde-3-phosphate dehydrogenase-like, C-terminal domain"/>
    <property type="match status" value="1"/>
</dbReference>
<feature type="binding site" evidence="13">
    <location>
        <begin position="186"/>
        <end position="187"/>
    </location>
    <ligand>
        <name>(S)-2,3,4,5-tetrahydrodipicolinate</name>
        <dbReference type="ChEBI" id="CHEBI:16845"/>
    </ligand>
</feature>
<comment type="function">
    <text evidence="13">Catalyzes the conversion of 4-hydroxy-tetrahydrodipicolinate (HTPA) to tetrahydrodipicolinate.</text>
</comment>
<comment type="subunit">
    <text evidence="13">Homotetramer.</text>
</comment>
<feature type="domain" description="Dihydrodipicolinate reductase C-terminal" evidence="15">
    <location>
        <begin position="149"/>
        <end position="285"/>
    </location>
</feature>
<comment type="caution">
    <text evidence="13">Lacks conserved residue(s) required for the propagation of feature annotation.</text>
</comment>
<comment type="caution">
    <text evidence="13">Was originally thought to be a dihydrodipicolinate reductase (DHDPR), catalyzing the conversion of dihydrodipicolinate to tetrahydrodipicolinate. However, it was shown in E.coli that the substrate of the enzymatic reaction is not dihydrodipicolinate (DHDP) but in fact (2S,4S)-4-hydroxy-2,3,4,5-tetrahydrodipicolinic acid (HTPA), the product released by the DapA-catalyzed reaction.</text>
</comment>
<dbReference type="Proteomes" id="UP001501757">
    <property type="component" value="Unassembled WGS sequence"/>
</dbReference>
<dbReference type="EC" id="1.17.1.8" evidence="10 13"/>
<dbReference type="Gene3D" id="3.40.50.720">
    <property type="entry name" value="NAD(P)-binding Rossmann-like Domain"/>
    <property type="match status" value="1"/>
</dbReference>
<keyword evidence="8 13" id="KW-0457">Lysine biosynthesis</keyword>
<dbReference type="Pfam" id="PF05173">
    <property type="entry name" value="DapB_C"/>
    <property type="match status" value="1"/>
</dbReference>
<comment type="catalytic activity">
    <reaction evidence="11 13">
        <text>(S)-2,3,4,5-tetrahydrodipicolinate + NADP(+) + H2O = (2S,4S)-4-hydroxy-2,3,4,5-tetrahydrodipicolinate + NADPH + H(+)</text>
        <dbReference type="Rhea" id="RHEA:35331"/>
        <dbReference type="ChEBI" id="CHEBI:15377"/>
        <dbReference type="ChEBI" id="CHEBI:15378"/>
        <dbReference type="ChEBI" id="CHEBI:16845"/>
        <dbReference type="ChEBI" id="CHEBI:57783"/>
        <dbReference type="ChEBI" id="CHEBI:58349"/>
        <dbReference type="ChEBI" id="CHEBI:67139"/>
        <dbReference type="EC" id="1.17.1.8"/>
    </reaction>
</comment>
<dbReference type="InterPro" id="IPR036291">
    <property type="entry name" value="NAD(P)-bd_dom_sf"/>
</dbReference>
<dbReference type="InterPro" id="IPR022663">
    <property type="entry name" value="DapB_C"/>
</dbReference>
<dbReference type="HAMAP" id="MF_00102">
    <property type="entry name" value="DapB"/>
    <property type="match status" value="1"/>
</dbReference>
<keyword evidence="17" id="KW-1185">Reference proteome</keyword>
<name>A0ABP3GQE2_9ALTE</name>
<feature type="binding site" evidence="13">
    <location>
        <position position="177"/>
    </location>
    <ligand>
        <name>(S)-2,3,4,5-tetrahydrodipicolinate</name>
        <dbReference type="ChEBI" id="CHEBI:16845"/>
    </ligand>
</feature>
<keyword evidence="4 13" id="KW-0521">NADP</keyword>
<evidence type="ECO:0000259" key="15">
    <source>
        <dbReference type="Pfam" id="PF05173"/>
    </source>
</evidence>
<evidence type="ECO:0000256" key="11">
    <source>
        <dbReference type="ARBA" id="ARBA00049080"/>
    </source>
</evidence>
<proteinExistence type="inferred from homology"/>
<feature type="binding site" evidence="13">
    <location>
        <begin position="143"/>
        <end position="146"/>
    </location>
    <ligand>
        <name>NAD(+)</name>
        <dbReference type="ChEBI" id="CHEBI:57540"/>
    </ligand>
</feature>
<evidence type="ECO:0000313" key="16">
    <source>
        <dbReference type="EMBL" id="GAA0349276.1"/>
    </source>
</evidence>
<evidence type="ECO:0000256" key="1">
    <source>
        <dbReference type="ARBA" id="ARBA00006642"/>
    </source>
</evidence>
<evidence type="ECO:0000256" key="10">
    <source>
        <dbReference type="ARBA" id="ARBA00038983"/>
    </source>
</evidence>
<dbReference type="EMBL" id="BAAAEI010000006">
    <property type="protein sequence ID" value="GAA0349276.1"/>
    <property type="molecule type" value="Genomic_DNA"/>
</dbReference>